<dbReference type="InterPro" id="IPR019734">
    <property type="entry name" value="TPR_rpt"/>
</dbReference>
<feature type="transmembrane region" description="Helical" evidence="3">
    <location>
        <begin position="6"/>
        <end position="26"/>
    </location>
</feature>
<evidence type="ECO:0000313" key="4">
    <source>
        <dbReference type="EMBL" id="TVT51676.1"/>
    </source>
</evidence>
<dbReference type="InterPro" id="IPR011990">
    <property type="entry name" value="TPR-like_helical_dom_sf"/>
</dbReference>
<dbReference type="Proteomes" id="UP000317355">
    <property type="component" value="Unassembled WGS sequence"/>
</dbReference>
<reference evidence="4 5" key="1">
    <citation type="submission" date="2019-07" db="EMBL/GenBank/DDBJ databases">
        <title>The pathways for chlorine oxyanion respiration interact through the shared metabolite chlorate.</title>
        <authorList>
            <person name="Barnum T.P."/>
            <person name="Cheng Y."/>
            <person name="Hill K.A."/>
            <person name="Lucas L.N."/>
            <person name="Carlson H.K."/>
            <person name="Coates J.D."/>
        </authorList>
    </citation>
    <scope>NUCLEOTIDE SEQUENCE [LARGE SCALE GENOMIC DNA]</scope>
    <source>
        <strain evidence="4">BK-3</strain>
    </source>
</reference>
<evidence type="ECO:0000256" key="1">
    <source>
        <dbReference type="PROSITE-ProRule" id="PRU00339"/>
    </source>
</evidence>
<evidence type="ECO:0000313" key="5">
    <source>
        <dbReference type="Proteomes" id="UP000317355"/>
    </source>
</evidence>
<dbReference type="AlphaFoldDB" id="A0A558CSE2"/>
<dbReference type="EMBL" id="VMRY01000085">
    <property type="protein sequence ID" value="TVT51676.1"/>
    <property type="molecule type" value="Genomic_DNA"/>
</dbReference>
<proteinExistence type="predicted"/>
<dbReference type="SMART" id="SM00028">
    <property type="entry name" value="TPR"/>
    <property type="match status" value="1"/>
</dbReference>
<keyword evidence="3" id="KW-1133">Transmembrane helix</keyword>
<keyword evidence="3" id="KW-0472">Membrane</keyword>
<name>A0A558CSE2_9GAMM</name>
<dbReference type="Gene3D" id="1.25.40.10">
    <property type="entry name" value="Tetratricopeptide repeat domain"/>
    <property type="match status" value="1"/>
</dbReference>
<keyword evidence="3" id="KW-0812">Transmembrane</keyword>
<gene>
    <name evidence="4" type="ORF">FHK82_15140</name>
</gene>
<evidence type="ECO:0000256" key="3">
    <source>
        <dbReference type="SAM" id="Phobius"/>
    </source>
</evidence>
<feature type="region of interest" description="Disordered" evidence="2">
    <location>
        <begin position="207"/>
        <end position="231"/>
    </location>
</feature>
<evidence type="ECO:0000256" key="2">
    <source>
        <dbReference type="SAM" id="MobiDB-lite"/>
    </source>
</evidence>
<dbReference type="PROSITE" id="PS50005">
    <property type="entry name" value="TPR"/>
    <property type="match status" value="1"/>
</dbReference>
<sequence length="231" mass="26291">MDEARYRLLVRVAIILTVAWIGWMFYDTDLQETKPGAHELAAADRYLEDGQFGNAVDLFSKVYAEDENNIGALRGMAQSHMRLGLQQRVEALQLEQQNNEEKAGAVRAESARHLQTARALYDNSIKRERAIGISDANRRALGVAYANRGILRDQLADYTGALNDYREAVKLAPEVKQGPDFLTRFMRNQPEKPPSVADRARYLEEQLAKPPAERLMRQPDKDAKQQSYRLE</sequence>
<comment type="caution">
    <text evidence="4">The sequence shown here is derived from an EMBL/GenBank/DDBJ whole genome shotgun (WGS) entry which is preliminary data.</text>
</comment>
<protein>
    <submittedName>
        <fullName evidence="4">Uncharacterized protein</fullName>
    </submittedName>
</protein>
<organism evidence="4 5">
    <name type="scientific">Sedimenticola thiotaurini</name>
    <dbReference type="NCBI Taxonomy" id="1543721"/>
    <lineage>
        <taxon>Bacteria</taxon>
        <taxon>Pseudomonadati</taxon>
        <taxon>Pseudomonadota</taxon>
        <taxon>Gammaproteobacteria</taxon>
        <taxon>Chromatiales</taxon>
        <taxon>Sedimenticolaceae</taxon>
        <taxon>Sedimenticola</taxon>
    </lineage>
</organism>
<feature type="repeat" description="TPR" evidence="1">
    <location>
        <begin position="142"/>
        <end position="175"/>
    </location>
</feature>
<dbReference type="SUPFAM" id="SSF48452">
    <property type="entry name" value="TPR-like"/>
    <property type="match status" value="1"/>
</dbReference>
<accession>A0A558CSE2</accession>
<keyword evidence="1" id="KW-0802">TPR repeat</keyword>